<evidence type="ECO:0000259" key="12">
    <source>
        <dbReference type="PROSITE" id="PS50112"/>
    </source>
</evidence>
<feature type="domain" description="PAS" evidence="12">
    <location>
        <begin position="297"/>
        <end position="368"/>
    </location>
</feature>
<dbReference type="PROSITE" id="PS50113">
    <property type="entry name" value="PAC"/>
    <property type="match status" value="1"/>
</dbReference>
<keyword evidence="10" id="KW-1133">Transmembrane helix</keyword>
<keyword evidence="4" id="KW-0808">Transferase</keyword>
<dbReference type="RefSeq" id="WP_210805494.1">
    <property type="nucleotide sequence ID" value="NZ_JAGQDG010000001.1"/>
</dbReference>
<dbReference type="Gene3D" id="3.30.565.10">
    <property type="entry name" value="Histidine kinase-like ATPase, C-terminal domain"/>
    <property type="match status" value="1"/>
</dbReference>
<proteinExistence type="predicted"/>
<keyword evidence="6" id="KW-0418">Kinase</keyword>
<reference evidence="14 15" key="1">
    <citation type="submission" date="2021-04" db="EMBL/GenBank/DDBJ databases">
        <title>The genome sequence of type strain Ideonella paludis KCTC 32238.</title>
        <authorList>
            <person name="Liu Y."/>
        </authorList>
    </citation>
    <scope>NUCLEOTIDE SEQUENCE [LARGE SCALE GENOMIC DNA]</scope>
    <source>
        <strain evidence="14 15">KCTC 32238</strain>
    </source>
</reference>
<evidence type="ECO:0000256" key="9">
    <source>
        <dbReference type="SAM" id="MobiDB-lite"/>
    </source>
</evidence>
<dbReference type="Gene3D" id="3.30.450.20">
    <property type="entry name" value="PAS domain"/>
    <property type="match status" value="1"/>
</dbReference>
<dbReference type="InterPro" id="IPR003594">
    <property type="entry name" value="HATPase_dom"/>
</dbReference>
<dbReference type="InterPro" id="IPR036890">
    <property type="entry name" value="HATPase_C_sf"/>
</dbReference>
<organism evidence="14 15">
    <name type="scientific">Ideonella paludis</name>
    <dbReference type="NCBI Taxonomy" id="1233411"/>
    <lineage>
        <taxon>Bacteria</taxon>
        <taxon>Pseudomonadati</taxon>
        <taxon>Pseudomonadota</taxon>
        <taxon>Betaproteobacteria</taxon>
        <taxon>Burkholderiales</taxon>
        <taxon>Sphaerotilaceae</taxon>
        <taxon>Ideonella</taxon>
    </lineage>
</organism>
<dbReference type="Pfam" id="PF08448">
    <property type="entry name" value="PAS_4"/>
    <property type="match status" value="1"/>
</dbReference>
<dbReference type="PANTHER" id="PTHR43065">
    <property type="entry name" value="SENSOR HISTIDINE KINASE"/>
    <property type="match status" value="1"/>
</dbReference>
<protein>
    <recommendedName>
        <fullName evidence="2">histidine kinase</fullName>
        <ecNumber evidence="2">2.7.13.3</ecNumber>
    </recommendedName>
</protein>
<feature type="region of interest" description="Disordered" evidence="9">
    <location>
        <begin position="666"/>
        <end position="691"/>
    </location>
</feature>
<dbReference type="Pfam" id="PF02518">
    <property type="entry name" value="HATPase_c"/>
    <property type="match status" value="1"/>
</dbReference>
<dbReference type="Proteomes" id="UP000672097">
    <property type="component" value="Unassembled WGS sequence"/>
</dbReference>
<dbReference type="SMART" id="SM00091">
    <property type="entry name" value="PAS"/>
    <property type="match status" value="1"/>
</dbReference>
<evidence type="ECO:0000256" key="3">
    <source>
        <dbReference type="ARBA" id="ARBA00022553"/>
    </source>
</evidence>
<keyword evidence="10" id="KW-0472">Membrane</keyword>
<dbReference type="InterPro" id="IPR004358">
    <property type="entry name" value="Sig_transdc_His_kin-like_C"/>
</dbReference>
<dbReference type="InterPro" id="IPR003661">
    <property type="entry name" value="HisK_dim/P_dom"/>
</dbReference>
<dbReference type="Gene3D" id="1.10.287.130">
    <property type="match status" value="1"/>
</dbReference>
<dbReference type="PANTHER" id="PTHR43065:SF10">
    <property type="entry name" value="PEROXIDE STRESS-ACTIVATED HISTIDINE KINASE MAK3"/>
    <property type="match status" value="1"/>
</dbReference>
<evidence type="ECO:0000256" key="4">
    <source>
        <dbReference type="ARBA" id="ARBA00022679"/>
    </source>
</evidence>
<evidence type="ECO:0000256" key="1">
    <source>
        <dbReference type="ARBA" id="ARBA00000085"/>
    </source>
</evidence>
<keyword evidence="5" id="KW-0547">Nucleotide-binding</keyword>
<evidence type="ECO:0000256" key="10">
    <source>
        <dbReference type="SAM" id="Phobius"/>
    </source>
</evidence>
<dbReference type="SUPFAM" id="SSF55785">
    <property type="entry name" value="PYP-like sensor domain (PAS domain)"/>
    <property type="match status" value="1"/>
</dbReference>
<evidence type="ECO:0000256" key="7">
    <source>
        <dbReference type="ARBA" id="ARBA00022840"/>
    </source>
</evidence>
<dbReference type="InterPro" id="IPR005467">
    <property type="entry name" value="His_kinase_dom"/>
</dbReference>
<dbReference type="SUPFAM" id="SSF55874">
    <property type="entry name" value="ATPase domain of HSP90 chaperone/DNA topoisomerase II/histidine kinase"/>
    <property type="match status" value="1"/>
</dbReference>
<comment type="caution">
    <text evidence="14">The sequence shown here is derived from an EMBL/GenBank/DDBJ whole genome shotgun (WGS) entry which is preliminary data.</text>
</comment>
<dbReference type="InterPro" id="IPR013656">
    <property type="entry name" value="PAS_4"/>
</dbReference>
<evidence type="ECO:0000313" key="15">
    <source>
        <dbReference type="Proteomes" id="UP000672097"/>
    </source>
</evidence>
<evidence type="ECO:0000256" key="5">
    <source>
        <dbReference type="ARBA" id="ARBA00022741"/>
    </source>
</evidence>
<keyword evidence="15" id="KW-1185">Reference proteome</keyword>
<dbReference type="InterPro" id="IPR000014">
    <property type="entry name" value="PAS"/>
</dbReference>
<evidence type="ECO:0000259" key="11">
    <source>
        <dbReference type="PROSITE" id="PS50109"/>
    </source>
</evidence>
<name>A0ABS5DS89_9BURK</name>
<keyword evidence="10" id="KW-0812">Transmembrane</keyword>
<dbReference type="InterPro" id="IPR035965">
    <property type="entry name" value="PAS-like_dom_sf"/>
</dbReference>
<comment type="catalytic activity">
    <reaction evidence="1">
        <text>ATP + protein L-histidine = ADP + protein N-phospho-L-histidine.</text>
        <dbReference type="EC" id="2.7.13.3"/>
    </reaction>
</comment>
<evidence type="ECO:0000256" key="8">
    <source>
        <dbReference type="ARBA" id="ARBA00023012"/>
    </source>
</evidence>
<keyword evidence="3" id="KW-0597">Phosphoprotein</keyword>
<evidence type="ECO:0000259" key="13">
    <source>
        <dbReference type="PROSITE" id="PS50113"/>
    </source>
</evidence>
<evidence type="ECO:0000256" key="6">
    <source>
        <dbReference type="ARBA" id="ARBA00022777"/>
    </source>
</evidence>
<evidence type="ECO:0000256" key="2">
    <source>
        <dbReference type="ARBA" id="ARBA00012438"/>
    </source>
</evidence>
<dbReference type="SUPFAM" id="SSF47384">
    <property type="entry name" value="Homodimeric domain of signal transducing histidine kinase"/>
    <property type="match status" value="1"/>
</dbReference>
<dbReference type="PROSITE" id="PS50112">
    <property type="entry name" value="PAS"/>
    <property type="match status" value="1"/>
</dbReference>
<sequence>MTDLSSLLDIRRLRRRPRWLLWVALVALLAVAQTWLVRLTLEHESNRAQDRAESVASAVASEMRRATQRAVQAAQSLTWNDPPLAQWHYDAEAMLKQRREMLRLEWRDAALKTLDALDSPLEGAVFAQMRRSDQEVEMQAACALALRTSSPVLSRSYFVPQQAGHGLEVLDLCIPTQVQGELKGFVVATLSLPSLLDSAVQSFGVTEHEVSLVEADGTRLARSGAQRGTGIYQATRLVDVAGPPLLLRADAVYGRPGLIPNLTTALVLGLSLVLFALVVLLARDVRRRARAELALADALAFRRAMEDSLVTGLRARDRQGRVTYVNPAFCDMVGFSAEEIIGQTPPPYWPPEHVEEYQRRQADRLNPEVTDLATQRQGFETLFIRKSGERFPVMIYEAPLLDRVGHHAGWMSAALDVSEQRRMEERSRQQQERLAAAARLASVGEMATLLSHELNQPLAAIASYATGSLNLLDDPDMPPSMIKQALERIAEQAERAGRVIKSVHGLVRRREQAKEPITADLLIESVMPLVRLQARKTGTRLEVQCPKPAPRVLADRTMVEQVLLNLTRNGLQAMDGKVDVTERVLLLRVTQTHERWVRFAVIDRGPGIAPEVAAKLFTPFFTTREEGMGLGLSLCRTVIEQHGGALDFDTAAAADGGGCEFRFTLPVPEPQRPSPALATATDSQPPEEPRS</sequence>
<dbReference type="NCBIfam" id="TIGR00229">
    <property type="entry name" value="sensory_box"/>
    <property type="match status" value="1"/>
</dbReference>
<dbReference type="Pfam" id="PF00512">
    <property type="entry name" value="HisKA"/>
    <property type="match status" value="1"/>
</dbReference>
<dbReference type="PROSITE" id="PS50109">
    <property type="entry name" value="HIS_KIN"/>
    <property type="match status" value="1"/>
</dbReference>
<dbReference type="EC" id="2.7.13.3" evidence="2"/>
<keyword evidence="7" id="KW-0067">ATP-binding</keyword>
<dbReference type="CDD" id="cd00130">
    <property type="entry name" value="PAS"/>
    <property type="match status" value="1"/>
</dbReference>
<feature type="domain" description="Histidine kinase" evidence="11">
    <location>
        <begin position="449"/>
        <end position="669"/>
    </location>
</feature>
<dbReference type="InterPro" id="IPR036097">
    <property type="entry name" value="HisK_dim/P_sf"/>
</dbReference>
<dbReference type="InterPro" id="IPR000700">
    <property type="entry name" value="PAS-assoc_C"/>
</dbReference>
<evidence type="ECO:0000313" key="14">
    <source>
        <dbReference type="EMBL" id="MBQ0934015.1"/>
    </source>
</evidence>
<keyword evidence="8" id="KW-0902">Two-component regulatory system</keyword>
<accession>A0ABS5DS89</accession>
<dbReference type="SMART" id="SM00388">
    <property type="entry name" value="HisKA"/>
    <property type="match status" value="1"/>
</dbReference>
<dbReference type="PRINTS" id="PR00344">
    <property type="entry name" value="BCTRLSENSOR"/>
</dbReference>
<dbReference type="CDD" id="cd00082">
    <property type="entry name" value="HisKA"/>
    <property type="match status" value="1"/>
</dbReference>
<feature type="transmembrane region" description="Helical" evidence="10">
    <location>
        <begin position="262"/>
        <end position="282"/>
    </location>
</feature>
<gene>
    <name evidence="14" type="ORF">KAK11_01655</name>
</gene>
<dbReference type="SMART" id="SM00387">
    <property type="entry name" value="HATPase_c"/>
    <property type="match status" value="1"/>
</dbReference>
<dbReference type="EMBL" id="JAGQDG010000001">
    <property type="protein sequence ID" value="MBQ0934015.1"/>
    <property type="molecule type" value="Genomic_DNA"/>
</dbReference>
<feature type="domain" description="PAC" evidence="13">
    <location>
        <begin position="377"/>
        <end position="429"/>
    </location>
</feature>